<dbReference type="GO" id="GO:0032993">
    <property type="term" value="C:protein-DNA complex"/>
    <property type="evidence" value="ECO:0007669"/>
    <property type="project" value="TreeGrafter"/>
</dbReference>
<protein>
    <submittedName>
        <fullName evidence="8">Response regulator transcription factor</fullName>
    </submittedName>
</protein>
<evidence type="ECO:0000313" key="8">
    <source>
        <dbReference type="EMBL" id="RYU10164.1"/>
    </source>
</evidence>
<name>A0A4Q5IVZ3_9ACTN</name>
<feature type="DNA-binding region" description="OmpR/PhoB-type" evidence="5">
    <location>
        <begin position="129"/>
        <end position="230"/>
    </location>
</feature>
<dbReference type="PROSITE" id="PS50110">
    <property type="entry name" value="RESPONSE_REGULATORY"/>
    <property type="match status" value="1"/>
</dbReference>
<evidence type="ECO:0000256" key="3">
    <source>
        <dbReference type="ARBA" id="ARBA00023125"/>
    </source>
</evidence>
<dbReference type="SMART" id="SM00448">
    <property type="entry name" value="REC"/>
    <property type="match status" value="1"/>
</dbReference>
<keyword evidence="9" id="KW-1185">Reference proteome</keyword>
<dbReference type="CDD" id="cd00383">
    <property type="entry name" value="trans_reg_C"/>
    <property type="match status" value="1"/>
</dbReference>
<evidence type="ECO:0000256" key="1">
    <source>
        <dbReference type="ARBA" id="ARBA00022553"/>
    </source>
</evidence>
<dbReference type="SUPFAM" id="SSF46894">
    <property type="entry name" value="C-terminal effector domain of the bipartite response regulators"/>
    <property type="match status" value="1"/>
</dbReference>
<accession>A0A4Q5IVZ3</accession>
<dbReference type="Pfam" id="PF00072">
    <property type="entry name" value="Response_reg"/>
    <property type="match status" value="1"/>
</dbReference>
<dbReference type="Gene3D" id="3.40.50.2300">
    <property type="match status" value="1"/>
</dbReference>
<dbReference type="InterPro" id="IPR001867">
    <property type="entry name" value="OmpR/PhoB-type_DNA-bd"/>
</dbReference>
<dbReference type="OrthoDB" id="5511894at2"/>
<evidence type="ECO:0000256" key="5">
    <source>
        <dbReference type="PROSITE-ProRule" id="PRU01091"/>
    </source>
</evidence>
<dbReference type="GO" id="GO:0000976">
    <property type="term" value="F:transcription cis-regulatory region binding"/>
    <property type="evidence" value="ECO:0007669"/>
    <property type="project" value="TreeGrafter"/>
</dbReference>
<gene>
    <name evidence="8" type="ORF">ETU37_17280</name>
</gene>
<evidence type="ECO:0000259" key="7">
    <source>
        <dbReference type="PROSITE" id="PS51755"/>
    </source>
</evidence>
<dbReference type="InterPro" id="IPR036388">
    <property type="entry name" value="WH-like_DNA-bd_sf"/>
</dbReference>
<dbReference type="SMART" id="SM00862">
    <property type="entry name" value="Trans_reg_C"/>
    <property type="match status" value="1"/>
</dbReference>
<evidence type="ECO:0000259" key="6">
    <source>
        <dbReference type="PROSITE" id="PS50110"/>
    </source>
</evidence>
<feature type="domain" description="OmpR/PhoB-type" evidence="7">
    <location>
        <begin position="129"/>
        <end position="230"/>
    </location>
</feature>
<evidence type="ECO:0000313" key="9">
    <source>
        <dbReference type="Proteomes" id="UP000291189"/>
    </source>
</evidence>
<dbReference type="Gene3D" id="6.10.250.690">
    <property type="match status" value="1"/>
</dbReference>
<feature type="domain" description="Response regulatory" evidence="6">
    <location>
        <begin position="4"/>
        <end position="118"/>
    </location>
</feature>
<organism evidence="8 9">
    <name type="scientific">Nocardioides iriomotensis</name>
    <dbReference type="NCBI Taxonomy" id="715784"/>
    <lineage>
        <taxon>Bacteria</taxon>
        <taxon>Bacillati</taxon>
        <taxon>Actinomycetota</taxon>
        <taxon>Actinomycetes</taxon>
        <taxon>Propionibacteriales</taxon>
        <taxon>Nocardioidaceae</taxon>
        <taxon>Nocardioides</taxon>
    </lineage>
</organism>
<dbReference type="InterPro" id="IPR039420">
    <property type="entry name" value="WalR-like"/>
</dbReference>
<dbReference type="EMBL" id="SDPU01000032">
    <property type="protein sequence ID" value="RYU10164.1"/>
    <property type="molecule type" value="Genomic_DNA"/>
</dbReference>
<dbReference type="PROSITE" id="PS51755">
    <property type="entry name" value="OMPR_PHOB"/>
    <property type="match status" value="1"/>
</dbReference>
<keyword evidence="1 4" id="KW-0597">Phosphoprotein</keyword>
<dbReference type="Pfam" id="PF00486">
    <property type="entry name" value="Trans_reg_C"/>
    <property type="match status" value="1"/>
</dbReference>
<proteinExistence type="predicted"/>
<dbReference type="SUPFAM" id="SSF52172">
    <property type="entry name" value="CheY-like"/>
    <property type="match status" value="1"/>
</dbReference>
<dbReference type="PANTHER" id="PTHR48111:SF40">
    <property type="entry name" value="PHOSPHATE REGULON TRANSCRIPTIONAL REGULATORY PROTEIN PHOB"/>
    <property type="match status" value="1"/>
</dbReference>
<keyword evidence="3 5" id="KW-0238">DNA-binding</keyword>
<dbReference type="AlphaFoldDB" id="A0A4Q5IVZ3"/>
<dbReference type="InterPro" id="IPR011006">
    <property type="entry name" value="CheY-like_superfamily"/>
</dbReference>
<reference evidence="8 9" key="1">
    <citation type="submission" date="2019-01" db="EMBL/GenBank/DDBJ databases">
        <title>Nocardioides guangzhouensis sp. nov., an actinobacterium isolated from soil.</title>
        <authorList>
            <person name="Fu Y."/>
            <person name="Cai Y."/>
            <person name="Lin Z."/>
            <person name="Chen P."/>
        </authorList>
    </citation>
    <scope>NUCLEOTIDE SEQUENCE [LARGE SCALE GENOMIC DNA]</scope>
    <source>
        <strain evidence="8 9">NBRC 105384</strain>
    </source>
</reference>
<keyword evidence="2" id="KW-0902">Two-component regulatory system</keyword>
<dbReference type="InterPro" id="IPR016032">
    <property type="entry name" value="Sig_transdc_resp-reg_C-effctor"/>
</dbReference>
<comment type="caution">
    <text evidence="8">The sequence shown here is derived from an EMBL/GenBank/DDBJ whole genome shotgun (WGS) entry which is preliminary data.</text>
</comment>
<dbReference type="GO" id="GO:0005829">
    <property type="term" value="C:cytosol"/>
    <property type="evidence" value="ECO:0007669"/>
    <property type="project" value="TreeGrafter"/>
</dbReference>
<dbReference type="Proteomes" id="UP000291189">
    <property type="component" value="Unassembled WGS sequence"/>
</dbReference>
<dbReference type="RefSeq" id="WP_129988602.1">
    <property type="nucleotide sequence ID" value="NZ_SDPU01000032.1"/>
</dbReference>
<evidence type="ECO:0000256" key="2">
    <source>
        <dbReference type="ARBA" id="ARBA00023012"/>
    </source>
</evidence>
<dbReference type="Gene3D" id="1.10.10.10">
    <property type="entry name" value="Winged helix-like DNA-binding domain superfamily/Winged helix DNA-binding domain"/>
    <property type="match status" value="1"/>
</dbReference>
<dbReference type="GO" id="GO:0000156">
    <property type="term" value="F:phosphorelay response regulator activity"/>
    <property type="evidence" value="ECO:0007669"/>
    <property type="project" value="TreeGrafter"/>
</dbReference>
<dbReference type="PANTHER" id="PTHR48111">
    <property type="entry name" value="REGULATOR OF RPOS"/>
    <property type="match status" value="1"/>
</dbReference>
<evidence type="ECO:0000256" key="4">
    <source>
        <dbReference type="PROSITE-ProRule" id="PRU00169"/>
    </source>
</evidence>
<feature type="modified residue" description="4-aspartylphosphate" evidence="4">
    <location>
        <position position="53"/>
    </location>
</feature>
<sequence length="235" mass="25604">MPRTVLLVEDDDGIAAPLLRTLEREGYDAERVAEGLPAVDRVREGDVGVMILDLGLPDIDGLEVCRRVRAFDERVGILVLTARAGELDRVVGLDVGADDYLAKPFGLAELLARLRAVMRRQGPENPAPSATADAGPATGLRVDPGARRVHVAEREVPLTSKEFDVLALLDESRGDVVTRTRLMDEVWDENWYGSTKTLDVTVGRLRQKLDDAGSPDRVVTVRGVGFRLEDSAPDA</sequence>
<dbReference type="InterPro" id="IPR001789">
    <property type="entry name" value="Sig_transdc_resp-reg_receiver"/>
</dbReference>
<dbReference type="GO" id="GO:0006355">
    <property type="term" value="P:regulation of DNA-templated transcription"/>
    <property type="evidence" value="ECO:0007669"/>
    <property type="project" value="InterPro"/>
</dbReference>